<evidence type="ECO:0000313" key="2">
    <source>
        <dbReference type="EMBL" id="GBM93623.1"/>
    </source>
</evidence>
<evidence type="ECO:0000313" key="4">
    <source>
        <dbReference type="Proteomes" id="UP000499080"/>
    </source>
</evidence>
<evidence type="ECO:0000313" key="3">
    <source>
        <dbReference type="EMBL" id="GBM93628.1"/>
    </source>
</evidence>
<feature type="region of interest" description="Disordered" evidence="1">
    <location>
        <begin position="1"/>
        <end position="27"/>
    </location>
</feature>
<dbReference type="AlphaFoldDB" id="A0A4Y2JT91"/>
<accession>A0A4Y2JT91</accession>
<dbReference type="EMBL" id="BGPR01111940">
    <property type="protein sequence ID" value="GBM93628.1"/>
    <property type="molecule type" value="Genomic_DNA"/>
</dbReference>
<gene>
    <name evidence="2" type="ORF">AVEN_173554_1</name>
    <name evidence="3" type="ORF">AVEN_179130_1</name>
</gene>
<protein>
    <submittedName>
        <fullName evidence="2">Uncharacterized protein</fullName>
    </submittedName>
</protein>
<organism evidence="2 4">
    <name type="scientific">Araneus ventricosus</name>
    <name type="common">Orbweaver spider</name>
    <name type="synonym">Epeira ventricosa</name>
    <dbReference type="NCBI Taxonomy" id="182803"/>
    <lineage>
        <taxon>Eukaryota</taxon>
        <taxon>Metazoa</taxon>
        <taxon>Ecdysozoa</taxon>
        <taxon>Arthropoda</taxon>
        <taxon>Chelicerata</taxon>
        <taxon>Arachnida</taxon>
        <taxon>Araneae</taxon>
        <taxon>Araneomorphae</taxon>
        <taxon>Entelegynae</taxon>
        <taxon>Araneoidea</taxon>
        <taxon>Araneidae</taxon>
        <taxon>Araneus</taxon>
    </lineage>
</organism>
<reference evidence="2 4" key="1">
    <citation type="journal article" date="2019" name="Sci. Rep.">
        <title>Orb-weaving spider Araneus ventricosus genome elucidates the spidroin gene catalogue.</title>
        <authorList>
            <person name="Kono N."/>
            <person name="Nakamura H."/>
            <person name="Ohtoshi R."/>
            <person name="Moran D.A.P."/>
            <person name="Shinohara A."/>
            <person name="Yoshida Y."/>
            <person name="Fujiwara M."/>
            <person name="Mori M."/>
            <person name="Tomita M."/>
            <person name="Arakawa K."/>
        </authorList>
    </citation>
    <scope>NUCLEOTIDE SEQUENCE [LARGE SCALE GENOMIC DNA]</scope>
</reference>
<keyword evidence="4" id="KW-1185">Reference proteome</keyword>
<comment type="caution">
    <text evidence="2">The sequence shown here is derived from an EMBL/GenBank/DDBJ whole genome shotgun (WGS) entry which is preliminary data.</text>
</comment>
<dbReference type="EMBL" id="BGPR01111939">
    <property type="protein sequence ID" value="GBM93623.1"/>
    <property type="molecule type" value="Genomic_DNA"/>
</dbReference>
<evidence type="ECO:0000256" key="1">
    <source>
        <dbReference type="SAM" id="MobiDB-lite"/>
    </source>
</evidence>
<sequence length="133" mass="14909">MDSKIQVKKTSVTGGTGCKQPGKKKAKEKEFSVESLHVPPLAVNPRVITSWFTITTCQTRRILAARWSESKSESFDLNPIHRGLFWYPPLGWELGWVPHVNNGTQPDSHPNRGYQNRPLSYLTISCGFSVGVI</sequence>
<proteinExistence type="predicted"/>
<name>A0A4Y2JT91_ARAVE</name>
<dbReference type="Proteomes" id="UP000499080">
    <property type="component" value="Unassembled WGS sequence"/>
</dbReference>